<name>A0A221KBJ9_VITFI</name>
<gene>
    <name evidence="2" type="ORF">VITFI_CDS0623</name>
</gene>
<evidence type="ECO:0008006" key="4">
    <source>
        <dbReference type="Google" id="ProtNLM"/>
    </source>
</evidence>
<evidence type="ECO:0000313" key="2">
    <source>
        <dbReference type="EMBL" id="ASM76402.1"/>
    </source>
</evidence>
<sequence>MHPEVDEAKFGGAMVDMRAEVTETQQRAVALARELGYTDELSIGALEDGIRFWQRRTVEACLELGKRLLLLKEATPHGDFTARLELLGFAKRSAYRFMGAAAKTAKSANLALLAKQVKQQSLFLELVTEDDDVIERIAEIDDVDRMAPTELRKAVRDAKAELLAKDERIAKKQERIEALEDETARIKVRTKDEATEALLIEFAKAEATCTMTVAGTLRPALEAMQADAGDHTLRMAATVAKLIVELETLRDEFGLPTLGAEQIPDWIQAAQGGEA</sequence>
<feature type="coiled-coil region" evidence="1">
    <location>
        <begin position="155"/>
        <end position="189"/>
    </location>
</feature>
<evidence type="ECO:0000313" key="3">
    <source>
        <dbReference type="Proteomes" id="UP000199729"/>
    </source>
</evidence>
<evidence type="ECO:0000256" key="1">
    <source>
        <dbReference type="SAM" id="Coils"/>
    </source>
</evidence>
<dbReference type="KEGG" id="vff:VITFI_CDS0623"/>
<accession>A0A221KBJ9</accession>
<dbReference type="Proteomes" id="UP000199729">
    <property type="component" value="Chromosome"/>
</dbReference>
<dbReference type="EMBL" id="CP022423">
    <property type="protein sequence ID" value="ASM76402.1"/>
    <property type="molecule type" value="Genomic_DNA"/>
</dbReference>
<protein>
    <recommendedName>
        <fullName evidence="4">DUF3102 domain-containing protein</fullName>
    </recommendedName>
</protein>
<proteinExistence type="predicted"/>
<keyword evidence="3" id="KW-1185">Reference proteome</keyword>
<keyword evidence="1" id="KW-0175">Coiled coil</keyword>
<organism evidence="2 3">
    <name type="scientific">Vitreoscilla filiformis</name>
    <dbReference type="NCBI Taxonomy" id="63"/>
    <lineage>
        <taxon>Bacteria</taxon>
        <taxon>Pseudomonadati</taxon>
        <taxon>Pseudomonadota</taxon>
        <taxon>Betaproteobacteria</taxon>
        <taxon>Neisseriales</taxon>
        <taxon>Neisseriaceae</taxon>
        <taxon>Vitreoscilla</taxon>
    </lineage>
</organism>
<dbReference type="AlphaFoldDB" id="A0A221KBJ9"/>
<reference evidence="2 3" key="1">
    <citation type="submission" date="2017-07" db="EMBL/GenBank/DDBJ databases">
        <title>Complete Genome Sequence of the cosmetic ferment Vitreoscilla filiformis (ATCC15551).</title>
        <authorList>
            <person name="Contreras S."/>
            <person name="Sagory-Zalkind P."/>
            <person name="Blanquart H."/>
            <person name="Iltis A."/>
            <person name="Morand S.C."/>
        </authorList>
    </citation>
    <scope>NUCLEOTIDE SEQUENCE [LARGE SCALE GENOMIC DNA]</scope>
    <source>
        <strain evidence="2 3">ATCC 15551</strain>
    </source>
</reference>